<gene>
    <name evidence="3" type="ORF">GCM10017566_45880</name>
</gene>
<organism evidence="3 4">
    <name type="scientific">Amycolatopsis bartoniae</name>
    <dbReference type="NCBI Taxonomy" id="941986"/>
    <lineage>
        <taxon>Bacteria</taxon>
        <taxon>Bacillati</taxon>
        <taxon>Actinomycetota</taxon>
        <taxon>Actinomycetes</taxon>
        <taxon>Pseudonocardiales</taxon>
        <taxon>Pseudonocardiaceae</taxon>
        <taxon>Amycolatopsis</taxon>
    </lineage>
</organism>
<dbReference type="Proteomes" id="UP000658656">
    <property type="component" value="Unassembled WGS sequence"/>
</dbReference>
<dbReference type="PIRSF" id="PIRSF000429">
    <property type="entry name" value="Ac-CoA_Ac_transf"/>
    <property type="match status" value="1"/>
</dbReference>
<sequence>MALIGCLVYLTLPKTGPRAAALSRPDTHHRERTREVTMMSTPVWIAGVGMTPFGIHKNKSVNDLARWAIEDAARDAGAALSDVDAAFFGSATQGFLQGQAMIGGELALREAGLQGIPVFNVENACATGASAFALAVNHIRAEAGDIALVVGVEKMHIDNPDRSMAVFDTAYDVSDPEALARTLKELGGDLDEPDLGRRSIFMDIYAAMARNHMRLYGTTPEQIAAVSAKNHAHAVGNPRAHYRKLMTVEQVLGARKLSHPLTVPMCAPLTDGAAAVVLCNKAGLRRLGAERPVRVLAAVVGTGTDRDITTFEGHLSGRVSTRAYAAAGLGPSDVDVAEVHDATAFAEVLQTEQLGLIPPGEGGPAAARGETTLGGRIPINPSGGLESKGHPIGASGLGQIFELTEQLRGSATDRQVDGARVALAENGGGFHRGEEAVTSVVILGKD</sequence>
<dbReference type="Gene3D" id="3.40.47.10">
    <property type="match status" value="1"/>
</dbReference>
<keyword evidence="4" id="KW-1185">Reference proteome</keyword>
<feature type="domain" description="Thiolase C-terminal" evidence="2">
    <location>
        <begin position="318"/>
        <end position="432"/>
    </location>
</feature>
<dbReference type="InterPro" id="IPR016039">
    <property type="entry name" value="Thiolase-like"/>
</dbReference>
<reference evidence="3" key="2">
    <citation type="submission" date="2020-09" db="EMBL/GenBank/DDBJ databases">
        <authorList>
            <person name="Sun Q."/>
            <person name="Zhou Y."/>
        </authorList>
    </citation>
    <scope>NUCLEOTIDE SEQUENCE</scope>
    <source>
        <strain evidence="3">CGMCC 4.7679</strain>
    </source>
</reference>
<dbReference type="PANTHER" id="PTHR42870:SF1">
    <property type="entry name" value="NON-SPECIFIC LIPID-TRANSFER PROTEIN-LIKE 2"/>
    <property type="match status" value="1"/>
</dbReference>
<dbReference type="EMBL" id="BNAV01000006">
    <property type="protein sequence ID" value="GHF66868.1"/>
    <property type="molecule type" value="Genomic_DNA"/>
</dbReference>
<evidence type="ECO:0000313" key="4">
    <source>
        <dbReference type="Proteomes" id="UP000658656"/>
    </source>
</evidence>
<feature type="domain" description="Thiolase N-terminal" evidence="1">
    <location>
        <begin position="43"/>
        <end position="242"/>
    </location>
</feature>
<dbReference type="InterPro" id="IPR055140">
    <property type="entry name" value="Thiolase_C_2"/>
</dbReference>
<dbReference type="InterPro" id="IPR020616">
    <property type="entry name" value="Thiolase_N"/>
</dbReference>
<accession>A0A8H9IVQ4</accession>
<dbReference type="SUPFAM" id="SSF53901">
    <property type="entry name" value="Thiolase-like"/>
    <property type="match status" value="2"/>
</dbReference>
<evidence type="ECO:0000259" key="1">
    <source>
        <dbReference type="Pfam" id="PF00108"/>
    </source>
</evidence>
<evidence type="ECO:0000259" key="2">
    <source>
        <dbReference type="Pfam" id="PF22691"/>
    </source>
</evidence>
<dbReference type="Pfam" id="PF22691">
    <property type="entry name" value="Thiolase_C_1"/>
    <property type="match status" value="1"/>
</dbReference>
<protein>
    <submittedName>
        <fullName evidence="3">Thiolase</fullName>
    </submittedName>
</protein>
<dbReference type="GO" id="GO:0016747">
    <property type="term" value="F:acyltransferase activity, transferring groups other than amino-acyl groups"/>
    <property type="evidence" value="ECO:0007669"/>
    <property type="project" value="InterPro"/>
</dbReference>
<evidence type="ECO:0000313" key="3">
    <source>
        <dbReference type="EMBL" id="GHF66868.1"/>
    </source>
</evidence>
<comment type="caution">
    <text evidence="3">The sequence shown here is derived from an EMBL/GenBank/DDBJ whole genome shotgun (WGS) entry which is preliminary data.</text>
</comment>
<dbReference type="PANTHER" id="PTHR42870">
    <property type="entry name" value="ACETYL-COA C-ACETYLTRANSFERASE"/>
    <property type="match status" value="1"/>
</dbReference>
<reference evidence="3" key="1">
    <citation type="journal article" date="2014" name="Int. J. Syst. Evol. Microbiol.">
        <title>Complete genome sequence of Corynebacterium casei LMG S-19264T (=DSM 44701T), isolated from a smear-ripened cheese.</title>
        <authorList>
            <consortium name="US DOE Joint Genome Institute (JGI-PGF)"/>
            <person name="Walter F."/>
            <person name="Albersmeier A."/>
            <person name="Kalinowski J."/>
            <person name="Ruckert C."/>
        </authorList>
    </citation>
    <scope>NUCLEOTIDE SEQUENCE</scope>
    <source>
        <strain evidence="3">CGMCC 4.7679</strain>
    </source>
</reference>
<dbReference type="CDD" id="cd00829">
    <property type="entry name" value="SCP-x_thiolase"/>
    <property type="match status" value="1"/>
</dbReference>
<dbReference type="InterPro" id="IPR002155">
    <property type="entry name" value="Thiolase"/>
</dbReference>
<dbReference type="AlphaFoldDB" id="A0A8H9IVQ4"/>
<proteinExistence type="predicted"/>
<dbReference type="Pfam" id="PF00108">
    <property type="entry name" value="Thiolase_N"/>
    <property type="match status" value="1"/>
</dbReference>
<name>A0A8H9IVQ4_9PSEU</name>